<keyword evidence="2" id="KW-1185">Reference proteome</keyword>
<dbReference type="Proteomes" id="UP001056978">
    <property type="component" value="Chromosome 7"/>
</dbReference>
<sequence length="177" mass="21228">MLTKGQSRREVSKLLDCLSEEIEKQQPENVIHFMVDFLCKNYASHLKGFAHVWDVDLELEKEKKLVIEFFKSQKLTTEIAKHFINVGFDSMESIVHLNAHILDDVEKFNKVKWLPGHKIRLQQMFSNIEENVKRFFAEYENDNITNRRLDYCNFRVNKIEKRELKYIKTIIVFLIIY</sequence>
<evidence type="ECO:0000313" key="1">
    <source>
        <dbReference type="EMBL" id="KAI4839318.1"/>
    </source>
</evidence>
<comment type="caution">
    <text evidence="1">The sequence shown here is derived from an EMBL/GenBank/DDBJ whole genome shotgun (WGS) entry which is preliminary data.</text>
</comment>
<evidence type="ECO:0000313" key="2">
    <source>
        <dbReference type="Proteomes" id="UP001056978"/>
    </source>
</evidence>
<gene>
    <name evidence="1" type="ORF">MKS88_001866</name>
</gene>
<proteinExistence type="predicted"/>
<name>A0ACB9YBR9_PLABR</name>
<organism evidence="1 2">
    <name type="scientific">Plasmodium brasilianum</name>
    <dbReference type="NCBI Taxonomy" id="5824"/>
    <lineage>
        <taxon>Eukaryota</taxon>
        <taxon>Sar</taxon>
        <taxon>Alveolata</taxon>
        <taxon>Apicomplexa</taxon>
        <taxon>Aconoidasida</taxon>
        <taxon>Haemosporida</taxon>
        <taxon>Plasmodiidae</taxon>
        <taxon>Plasmodium</taxon>
        <taxon>Plasmodium (Plasmodium)</taxon>
    </lineage>
</organism>
<dbReference type="EMBL" id="CM043775">
    <property type="protein sequence ID" value="KAI4839318.1"/>
    <property type="molecule type" value="Genomic_DNA"/>
</dbReference>
<reference evidence="1" key="1">
    <citation type="submission" date="2022-06" db="EMBL/GenBank/DDBJ databases">
        <title>The First Complete Genome of the Simian Malaria Parasite Plasmodium brasilianum.</title>
        <authorList>
            <person name="Bajic M."/>
            <person name="Ravishankar S."/>
        </authorList>
    </citation>
    <scope>NUCLEOTIDE SEQUENCE</scope>
    <source>
        <strain evidence="1">Bolivian I</strain>
    </source>
</reference>
<accession>A0ACB9YBR9</accession>
<protein>
    <submittedName>
        <fullName evidence="1">Uncharacterized protein</fullName>
    </submittedName>
</protein>